<protein>
    <submittedName>
        <fullName evidence="1">Uncharacterized protein</fullName>
    </submittedName>
</protein>
<evidence type="ECO:0000313" key="2">
    <source>
        <dbReference type="Proteomes" id="UP001162501"/>
    </source>
</evidence>
<reference evidence="1" key="2">
    <citation type="submission" date="2025-03" db="EMBL/GenBank/DDBJ databases">
        <authorList>
            <consortium name="ELIXIR-Norway"/>
            <consortium name="Elixir Norway"/>
        </authorList>
    </citation>
    <scope>NUCLEOTIDE SEQUENCE</scope>
</reference>
<reference evidence="1" key="1">
    <citation type="submission" date="2023-05" db="EMBL/GenBank/DDBJ databases">
        <authorList>
            <consortium name="ELIXIR-Norway"/>
        </authorList>
    </citation>
    <scope>NUCLEOTIDE SEQUENCE</scope>
</reference>
<organism evidence="1 2">
    <name type="scientific">Rangifer tarandus platyrhynchus</name>
    <name type="common">Svalbard reindeer</name>
    <dbReference type="NCBI Taxonomy" id="3082113"/>
    <lineage>
        <taxon>Eukaryota</taxon>
        <taxon>Metazoa</taxon>
        <taxon>Chordata</taxon>
        <taxon>Craniata</taxon>
        <taxon>Vertebrata</taxon>
        <taxon>Euteleostomi</taxon>
        <taxon>Mammalia</taxon>
        <taxon>Eutheria</taxon>
        <taxon>Laurasiatheria</taxon>
        <taxon>Artiodactyla</taxon>
        <taxon>Ruminantia</taxon>
        <taxon>Pecora</taxon>
        <taxon>Cervidae</taxon>
        <taxon>Odocoileinae</taxon>
        <taxon>Rangifer</taxon>
    </lineage>
</organism>
<dbReference type="EMBL" id="OX596087">
    <property type="protein sequence ID" value="CAN0428718.1"/>
    <property type="molecule type" value="Genomic_DNA"/>
</dbReference>
<gene>
    <name evidence="1" type="ORF">MRATA1EN22A_LOCUS18582</name>
</gene>
<proteinExistence type="predicted"/>
<sequence length="149" mass="16923">MHKLSTNMDHGYSWPLTRLSKKASSYGVIWRLGGYCSMIDQGRALRTIQSEGAAVQVGGATHHSGEDHPTFARLTGESCVCGSCFLDSVVFEDVTVNFTLEEWALLDFSQRKLYRDVMREIFRNLASAGTTWEDHDIEDQYRNQGRKLR</sequence>
<evidence type="ECO:0000313" key="1">
    <source>
        <dbReference type="EMBL" id="CAN0428718.1"/>
    </source>
</evidence>
<accession>A0AC59ZHE9</accession>
<dbReference type="Proteomes" id="UP001162501">
    <property type="component" value="Chromosome 3"/>
</dbReference>
<name>A0AC59ZHE9_RANTA</name>